<dbReference type="OrthoDB" id="540611at2759"/>
<accession>A0A1Q5Q8Y1</accession>
<name>A0A1Q5Q8Y1_TALAT</name>
<dbReference type="InterPro" id="IPR008928">
    <property type="entry name" value="6-hairpin_glycosidase_sf"/>
</dbReference>
<dbReference type="GO" id="GO:0016787">
    <property type="term" value="F:hydrolase activity"/>
    <property type="evidence" value="ECO:0007669"/>
    <property type="project" value="UniProtKB-KW"/>
</dbReference>
<dbReference type="Proteomes" id="UP000214365">
    <property type="component" value="Unassembled WGS sequence"/>
</dbReference>
<dbReference type="SUPFAM" id="SSF48208">
    <property type="entry name" value="Six-hairpin glycosidases"/>
    <property type="match status" value="1"/>
</dbReference>
<dbReference type="GO" id="GO:0005975">
    <property type="term" value="P:carbohydrate metabolic process"/>
    <property type="evidence" value="ECO:0007669"/>
    <property type="project" value="InterPro"/>
</dbReference>
<reference evidence="2 3" key="1">
    <citation type="submission" date="2015-06" db="EMBL/GenBank/DDBJ databases">
        <title>Talaromyces atroroseus IBT 11181 draft genome.</title>
        <authorList>
            <person name="Rasmussen K.B."/>
            <person name="Rasmussen S."/>
            <person name="Petersen B."/>
            <person name="Sicheritz-Ponten T."/>
            <person name="Mortensen U.H."/>
            <person name="Thrane U."/>
        </authorList>
    </citation>
    <scope>NUCLEOTIDE SEQUENCE [LARGE SCALE GENOMIC DNA]</scope>
    <source>
        <strain evidence="2 3">IBT 11181</strain>
    </source>
</reference>
<evidence type="ECO:0008006" key="4">
    <source>
        <dbReference type="Google" id="ProtNLM"/>
    </source>
</evidence>
<organism evidence="2 3">
    <name type="scientific">Talaromyces atroroseus</name>
    <dbReference type="NCBI Taxonomy" id="1441469"/>
    <lineage>
        <taxon>Eukaryota</taxon>
        <taxon>Fungi</taxon>
        <taxon>Dikarya</taxon>
        <taxon>Ascomycota</taxon>
        <taxon>Pezizomycotina</taxon>
        <taxon>Eurotiomycetes</taxon>
        <taxon>Eurotiomycetidae</taxon>
        <taxon>Eurotiales</taxon>
        <taxon>Trichocomaceae</taxon>
        <taxon>Talaromyces</taxon>
        <taxon>Talaromyces sect. Trachyspermi</taxon>
    </lineage>
</organism>
<keyword evidence="3" id="KW-1185">Reference proteome</keyword>
<sequence length="387" mass="42957">MADSIISRGQGIASADPDPSVYLQIGIVQKALLGLLSLPKVSHCVGQDYRNYVQKGSDSILGKLLNASQDTSYPLDRLSLGRGLLMEYIDSDHNQTVDAALDALNESIELQKRNQYGGLWYFTYPNWSYLDGMFSYTSFASLYTSFFNPSDTKNTTDRIIYQLDLLWSHCRDNATGLLFHGYDASKSASWADPVTGASPVVWGRALGWYFMALVDWLEMNTFQTQSLQWAQVHSRFVALADAIVEAADPASGAWWQVLNFSGREGNYIESSGSSMFVYGLYKGVRLGYLSSAAERHRETANRAYEYLVDTFVVKNDNGTLGWNGTVSVCSLNSPATYEVFFSMSFGNVGLVANENDQYYVTQPLLFNSVHGSASFVLASLENEMQAI</sequence>
<dbReference type="STRING" id="1441469.A0A1Q5Q8Y1"/>
<proteinExistence type="predicted"/>
<evidence type="ECO:0000256" key="1">
    <source>
        <dbReference type="ARBA" id="ARBA00022801"/>
    </source>
</evidence>
<dbReference type="RefSeq" id="XP_020120708.1">
    <property type="nucleotide sequence ID" value="XM_020266806.1"/>
</dbReference>
<dbReference type="InterPro" id="IPR010905">
    <property type="entry name" value="Glyco_hydro_88"/>
</dbReference>
<dbReference type="Gene3D" id="1.50.10.10">
    <property type="match status" value="1"/>
</dbReference>
<dbReference type="GeneID" id="31003767"/>
<evidence type="ECO:0000313" key="2">
    <source>
        <dbReference type="EMBL" id="OKL60587.1"/>
    </source>
</evidence>
<dbReference type="AlphaFoldDB" id="A0A1Q5Q8Y1"/>
<comment type="caution">
    <text evidence="2">The sequence shown here is derived from an EMBL/GenBank/DDBJ whole genome shotgun (WGS) entry which is preliminary data.</text>
</comment>
<dbReference type="PANTHER" id="PTHR33886:SF11">
    <property type="entry name" value="WALL GLYCOSYL HYDROLASE YTER, PUTATIVE (AFU_ORTHOLOGUE AFUA_2G14630)-RELATED"/>
    <property type="match status" value="1"/>
</dbReference>
<dbReference type="Pfam" id="PF07470">
    <property type="entry name" value="Glyco_hydro_88"/>
    <property type="match status" value="1"/>
</dbReference>
<dbReference type="InterPro" id="IPR052043">
    <property type="entry name" value="PolySaccharide_Degr_Enz"/>
</dbReference>
<dbReference type="InterPro" id="IPR012341">
    <property type="entry name" value="6hp_glycosidase-like_sf"/>
</dbReference>
<evidence type="ECO:0000313" key="3">
    <source>
        <dbReference type="Proteomes" id="UP000214365"/>
    </source>
</evidence>
<dbReference type="PANTHER" id="PTHR33886">
    <property type="entry name" value="UNSATURATED RHAMNOGALACTURONAN HYDROLASE (EUROFUNG)"/>
    <property type="match status" value="1"/>
</dbReference>
<gene>
    <name evidence="2" type="ORF">UA08_04012</name>
</gene>
<protein>
    <recommendedName>
        <fullName evidence="4">Unsaturated rhamnogalacturonyl hydrolase YteR</fullName>
    </recommendedName>
</protein>
<keyword evidence="1" id="KW-0378">Hydrolase</keyword>
<dbReference type="EMBL" id="LFMY01000005">
    <property type="protein sequence ID" value="OKL60587.1"/>
    <property type="molecule type" value="Genomic_DNA"/>
</dbReference>